<evidence type="ECO:0000256" key="3">
    <source>
        <dbReference type="ARBA" id="ARBA00022989"/>
    </source>
</evidence>
<evidence type="ECO:0000256" key="4">
    <source>
        <dbReference type="ARBA" id="ARBA00023136"/>
    </source>
</evidence>
<proteinExistence type="predicted"/>
<dbReference type="GO" id="GO:0022857">
    <property type="term" value="F:transmembrane transporter activity"/>
    <property type="evidence" value="ECO:0007669"/>
    <property type="project" value="InterPro"/>
</dbReference>
<reference evidence="7" key="1">
    <citation type="submission" date="2013-07" db="EMBL/GenBank/DDBJ databases">
        <title>The Genome Sequence of Cryptococcus dejecticola CBS10117.</title>
        <authorList>
            <consortium name="The Broad Institute Genome Sequencing Platform"/>
            <person name="Cuomo C."/>
            <person name="Litvintseva A."/>
            <person name="Chen Y."/>
            <person name="Heitman J."/>
            <person name="Sun S."/>
            <person name="Springer D."/>
            <person name="Dromer F."/>
            <person name="Young S.K."/>
            <person name="Zeng Q."/>
            <person name="Gargeya S."/>
            <person name="Fitzgerald M."/>
            <person name="Abouelleil A."/>
            <person name="Alvarado L."/>
            <person name="Berlin A.M."/>
            <person name="Chapman S.B."/>
            <person name="Dewar J."/>
            <person name="Goldberg J."/>
            <person name="Griggs A."/>
            <person name="Gujja S."/>
            <person name="Hansen M."/>
            <person name="Howarth C."/>
            <person name="Imamovic A."/>
            <person name="Larimer J."/>
            <person name="McCowan C."/>
            <person name="Murphy C."/>
            <person name="Pearson M."/>
            <person name="Priest M."/>
            <person name="Roberts A."/>
            <person name="Saif S."/>
            <person name="Shea T."/>
            <person name="Sykes S."/>
            <person name="Wortman J."/>
            <person name="Nusbaum C."/>
            <person name="Birren B."/>
        </authorList>
    </citation>
    <scope>NUCLEOTIDE SEQUENCE [LARGE SCALE GENOMIC DNA]</scope>
    <source>
        <strain evidence="7">CBS 10117</strain>
    </source>
</reference>
<feature type="domain" description="Major facilitator superfamily (MFS) profile" evidence="6">
    <location>
        <begin position="78"/>
        <end position="511"/>
    </location>
</feature>
<feature type="transmembrane region" description="Helical" evidence="5">
    <location>
        <begin position="114"/>
        <end position="135"/>
    </location>
</feature>
<feature type="transmembrane region" description="Helical" evidence="5">
    <location>
        <begin position="173"/>
        <end position="191"/>
    </location>
</feature>
<name>A0A1A6A655_9TREE</name>
<dbReference type="AlphaFoldDB" id="A0A1A6A655"/>
<dbReference type="OrthoDB" id="5376138at2759"/>
<dbReference type="InterPro" id="IPR036259">
    <property type="entry name" value="MFS_trans_sf"/>
</dbReference>
<dbReference type="PROSITE" id="PS50850">
    <property type="entry name" value="MFS"/>
    <property type="match status" value="1"/>
</dbReference>
<keyword evidence="2 5" id="KW-0812">Transmembrane</keyword>
<feature type="transmembrane region" description="Helical" evidence="5">
    <location>
        <begin position="450"/>
        <end position="475"/>
    </location>
</feature>
<dbReference type="GO" id="GO:0005886">
    <property type="term" value="C:plasma membrane"/>
    <property type="evidence" value="ECO:0007669"/>
    <property type="project" value="TreeGrafter"/>
</dbReference>
<comment type="subcellular location">
    <subcellularLocation>
        <location evidence="1">Membrane</location>
        <topology evidence="1">Multi-pass membrane protein</topology>
    </subcellularLocation>
</comment>
<dbReference type="VEuPathDB" id="FungiDB:I303_04878"/>
<dbReference type="Gene3D" id="1.20.1250.20">
    <property type="entry name" value="MFS general substrate transporter like domains"/>
    <property type="match status" value="1"/>
</dbReference>
<feature type="transmembrane region" description="Helical" evidence="5">
    <location>
        <begin position="203"/>
        <end position="224"/>
    </location>
</feature>
<evidence type="ECO:0000256" key="5">
    <source>
        <dbReference type="SAM" id="Phobius"/>
    </source>
</evidence>
<feature type="transmembrane region" description="Helical" evidence="5">
    <location>
        <begin position="345"/>
        <end position="366"/>
    </location>
</feature>
<sequence length="553" mass="60838">MSTDESRHQQLTTNVIRLPPGCTFGPKHRISPHGITLIIPSTKARTEDEEDLPVIWVDFTPGSPNDPFHFSSTRKLVIMSLVLFFAFITTWEMSSYSISGNSLRSDLRVSQVQTALGLSLYGWGFAVGPLVLAPITEEYGRYLVMIISVVCYTLLHIMLALASNIETVQAGRFLMGLTGCIGPTLTPGFIADMYSPKERALPMALFTFVLLAGPAIGATTMGFVEANESLGWRWVNWIQLIIMGAFTPLAIFGLRETRSLVIVERLAANFRYERQLQDGGRYTARSEVEKLPLGRALQRSVSRPFLFLVMEPIVTFFALWTAIVWGVYFIVIAGLPFVFSELHGWSIQITGLAYLAVAAGSGIGLLGNFVQDSIYRRRVQKDGTEAGLWGSMVAGVLFAIGCFVFGASSTPEASWFGPCAGTALVLVSSARRTFWVTLILVSHFSLANCYGAFASSAIAGMSFMRIMVGSSFAIFTDSMFNNLTVRYSLIMMGGIALILAPIPFVFFFKGPWIREHSPISKKLIEEETRRLDEILPVGNDIGGKEESVRQSAV</sequence>
<evidence type="ECO:0000256" key="1">
    <source>
        <dbReference type="ARBA" id="ARBA00004141"/>
    </source>
</evidence>
<accession>A0A1A6A655</accession>
<gene>
    <name evidence="7" type="ORF">I303_04878</name>
</gene>
<dbReference type="InterPro" id="IPR020846">
    <property type="entry name" value="MFS_dom"/>
</dbReference>
<feature type="transmembrane region" description="Helical" evidence="5">
    <location>
        <begin position="305"/>
        <end position="333"/>
    </location>
</feature>
<dbReference type="STRING" id="1296121.A0A1A6A655"/>
<dbReference type="Pfam" id="PF07690">
    <property type="entry name" value="MFS_1"/>
    <property type="match status" value="1"/>
</dbReference>
<protein>
    <submittedName>
        <fullName evidence="7">Drug transporter</fullName>
    </submittedName>
</protein>
<dbReference type="SUPFAM" id="SSF103473">
    <property type="entry name" value="MFS general substrate transporter"/>
    <property type="match status" value="1"/>
</dbReference>
<evidence type="ECO:0000313" key="7">
    <source>
        <dbReference type="EMBL" id="OBR85542.1"/>
    </source>
</evidence>
<evidence type="ECO:0000259" key="6">
    <source>
        <dbReference type="PROSITE" id="PS50850"/>
    </source>
</evidence>
<dbReference type="EMBL" id="KI894031">
    <property type="protein sequence ID" value="OBR85542.1"/>
    <property type="molecule type" value="Genomic_DNA"/>
</dbReference>
<feature type="transmembrane region" description="Helical" evidence="5">
    <location>
        <begin position="386"/>
        <end position="407"/>
    </location>
</feature>
<feature type="transmembrane region" description="Helical" evidence="5">
    <location>
        <begin position="487"/>
        <end position="508"/>
    </location>
</feature>
<feature type="transmembrane region" description="Helical" evidence="5">
    <location>
        <begin position="76"/>
        <end position="94"/>
    </location>
</feature>
<dbReference type="InterPro" id="IPR011701">
    <property type="entry name" value="MFS"/>
</dbReference>
<dbReference type="PANTHER" id="PTHR23502">
    <property type="entry name" value="MAJOR FACILITATOR SUPERFAMILY"/>
    <property type="match status" value="1"/>
</dbReference>
<keyword evidence="4 5" id="KW-0472">Membrane</keyword>
<organism evidence="7">
    <name type="scientific">Kwoniella dejecticola CBS 10117</name>
    <dbReference type="NCBI Taxonomy" id="1296121"/>
    <lineage>
        <taxon>Eukaryota</taxon>
        <taxon>Fungi</taxon>
        <taxon>Dikarya</taxon>
        <taxon>Basidiomycota</taxon>
        <taxon>Agaricomycotina</taxon>
        <taxon>Tremellomycetes</taxon>
        <taxon>Tremellales</taxon>
        <taxon>Cryptococcaceae</taxon>
        <taxon>Kwoniella</taxon>
    </lineage>
</organism>
<evidence type="ECO:0000256" key="2">
    <source>
        <dbReference type="ARBA" id="ARBA00022692"/>
    </source>
</evidence>
<feature type="transmembrane region" description="Helical" evidence="5">
    <location>
        <begin position="142"/>
        <end position="161"/>
    </location>
</feature>
<feature type="transmembrane region" description="Helical" evidence="5">
    <location>
        <begin position="236"/>
        <end position="254"/>
    </location>
</feature>
<keyword evidence="3 5" id="KW-1133">Transmembrane helix</keyword>
<dbReference type="PANTHER" id="PTHR23502:SF134">
    <property type="entry name" value="MAJOR FACILITATOR SUPERFAMILY (MFS) PROFILE DOMAIN-CONTAINING PROTEIN-RELATED"/>
    <property type="match status" value="1"/>
</dbReference>